<keyword evidence="2" id="KW-1185">Reference proteome</keyword>
<protein>
    <submittedName>
        <fullName evidence="1">Peptidase C78, ubiquitin fold modifier-specific peptidase 1/ 2</fullName>
    </submittedName>
</protein>
<dbReference type="AlphaFoldDB" id="A0A5M3YYK6"/>
<accession>A0A5M3YYK6</accession>
<dbReference type="PANTHER" id="PTHR35395:SF1">
    <property type="entry name" value="DUF6536 DOMAIN-CONTAINING PROTEIN"/>
    <property type="match status" value="1"/>
</dbReference>
<dbReference type="EMBL" id="BLJY01000002">
    <property type="protein sequence ID" value="GFF13192.1"/>
    <property type="molecule type" value="Genomic_DNA"/>
</dbReference>
<sequence length="153" mass="17634">MKEYTPQGLPERKRWFDAVSRMRWMSTLIVCVILIAIGCLQLGIGIKGFREFHEIQNMWDISLGEVTAATLVTAFQPTKTWTPILRMILLANTPQLVVSIAYFMYNAVMTCVLLAAEYDDYAVERKPLRVSWARGAQRSTYYLSLPYRYSIPL</sequence>
<organism evidence="1 2">
    <name type="scientific">Aspergillus terreus</name>
    <dbReference type="NCBI Taxonomy" id="33178"/>
    <lineage>
        <taxon>Eukaryota</taxon>
        <taxon>Fungi</taxon>
        <taxon>Dikarya</taxon>
        <taxon>Ascomycota</taxon>
        <taxon>Pezizomycotina</taxon>
        <taxon>Eurotiomycetes</taxon>
        <taxon>Eurotiomycetidae</taxon>
        <taxon>Eurotiales</taxon>
        <taxon>Aspergillaceae</taxon>
        <taxon>Aspergillus</taxon>
        <taxon>Aspergillus subgen. Circumdati</taxon>
    </lineage>
</organism>
<name>A0A5M3YYK6_ASPTE</name>
<dbReference type="OrthoDB" id="5429634at2759"/>
<reference evidence="1 2" key="1">
    <citation type="submission" date="2020-01" db="EMBL/GenBank/DDBJ databases">
        <title>Aspergillus terreus IFO 6365 whole genome shotgun sequence.</title>
        <authorList>
            <person name="Kanamasa S."/>
            <person name="Takahashi H."/>
        </authorList>
    </citation>
    <scope>NUCLEOTIDE SEQUENCE [LARGE SCALE GENOMIC DNA]</scope>
    <source>
        <strain evidence="1 2">IFO 6365</strain>
    </source>
</reference>
<comment type="caution">
    <text evidence="1">The sequence shown here is derived from an EMBL/GenBank/DDBJ whole genome shotgun (WGS) entry which is preliminary data.</text>
</comment>
<gene>
    <name evidence="1" type="ORF">ATEIFO6365_0002030200</name>
</gene>
<proteinExistence type="predicted"/>
<evidence type="ECO:0000313" key="1">
    <source>
        <dbReference type="EMBL" id="GFF13192.1"/>
    </source>
</evidence>
<dbReference type="PANTHER" id="PTHR35395">
    <property type="entry name" value="DUF6536 DOMAIN-CONTAINING PROTEIN"/>
    <property type="match status" value="1"/>
</dbReference>
<evidence type="ECO:0000313" key="2">
    <source>
        <dbReference type="Proteomes" id="UP000452235"/>
    </source>
</evidence>
<dbReference type="VEuPathDB" id="FungiDB:ATEG_03382"/>
<dbReference type="Proteomes" id="UP000452235">
    <property type="component" value="Unassembled WGS sequence"/>
</dbReference>